<reference evidence="1" key="1">
    <citation type="submission" date="2023-09" db="EMBL/GenBank/DDBJ databases">
        <title>Undibacterium sp. 20NA77.5 isolated from freshwater.</title>
        <authorList>
            <person name="Le V."/>
            <person name="Ko S.-R."/>
            <person name="Ahn C.-Y."/>
            <person name="Oh H.-M."/>
        </authorList>
    </citation>
    <scope>NUCLEOTIDE SEQUENCE</scope>
    <source>
        <strain evidence="1">20NA77.5</strain>
    </source>
</reference>
<sequence>MLLNVPESYKSATNTQKGNVMLQEYIPKTESLSDWTEMLSVQTFRGLNFSAIVYRANLQAMQKAVCSNYESLPVNEALEFGFETTVWIQTCETTSKTQKNEVAAVKVIRGKEAIYVIQKIFRFPPEPEKMETWLRNLKSTRLCADGVNDSVCSRFGRAKSIEKATAVTPIFGELFAMSLLPQFREQGTQTRSDTFIRSMILNTDENASWTQRVLLMGIKLTSKEEPQFSREKVVAVAESFKQACPSSFFARGLSTGKINSGHEVYAMLTSCGTHTMTQSKAATSETTLVLVIRGDRNYYVLQWSERGAPSATALVPDLEMWKQRITKLGPFMICPEKEGEGAPYPSCFKTSGNQ</sequence>
<protein>
    <submittedName>
        <fullName evidence="1">Uncharacterized protein</fullName>
    </submittedName>
</protein>
<dbReference type="Proteomes" id="UP001181355">
    <property type="component" value="Chromosome"/>
</dbReference>
<evidence type="ECO:0000313" key="2">
    <source>
        <dbReference type="Proteomes" id="UP001181355"/>
    </source>
</evidence>
<accession>A0ABY9RFJ9</accession>
<organism evidence="1 2">
    <name type="scientific">Undibacterium cyanobacteriorum</name>
    <dbReference type="NCBI Taxonomy" id="3073561"/>
    <lineage>
        <taxon>Bacteria</taxon>
        <taxon>Pseudomonadati</taxon>
        <taxon>Pseudomonadota</taxon>
        <taxon>Betaproteobacteria</taxon>
        <taxon>Burkholderiales</taxon>
        <taxon>Oxalobacteraceae</taxon>
        <taxon>Undibacterium</taxon>
    </lineage>
</organism>
<dbReference type="EMBL" id="CP133720">
    <property type="protein sequence ID" value="WMW80000.1"/>
    <property type="molecule type" value="Genomic_DNA"/>
</dbReference>
<dbReference type="RefSeq" id="WP_309481493.1">
    <property type="nucleotide sequence ID" value="NZ_CP133720.1"/>
</dbReference>
<name>A0ABY9RFJ9_9BURK</name>
<evidence type="ECO:0000313" key="1">
    <source>
        <dbReference type="EMBL" id="WMW80000.1"/>
    </source>
</evidence>
<keyword evidence="2" id="KW-1185">Reference proteome</keyword>
<proteinExistence type="predicted"/>
<gene>
    <name evidence="1" type="ORF">RF679_15310</name>
</gene>